<dbReference type="Proteomes" id="UP000279911">
    <property type="component" value="Unassembled WGS sequence"/>
</dbReference>
<dbReference type="OrthoDB" id="5638018at2"/>
<dbReference type="PROSITE" id="PS51186">
    <property type="entry name" value="GNAT"/>
    <property type="match status" value="1"/>
</dbReference>
<feature type="domain" description="N-acetyltransferase" evidence="1">
    <location>
        <begin position="1"/>
        <end position="139"/>
    </location>
</feature>
<dbReference type="Gene3D" id="3.40.630.30">
    <property type="match status" value="1"/>
</dbReference>
<accession>A0A427TT39</accession>
<sequence>MASLGMAQLNNLDVLVSIDFEVIGNDSRRESINKAIEEDRCIVVKNGGSIAGFLIFDTQFFEQSFIGLIIIRASERRKGFATALIQYFVEISPTSKIFSSTNQSNKPIHEVFKANGFVESGYIENLDEGDPEIIYFKTK</sequence>
<dbReference type="EMBL" id="RSFW01000011">
    <property type="protein sequence ID" value="RSD27519.1"/>
    <property type="molecule type" value="Genomic_DNA"/>
</dbReference>
<gene>
    <name evidence="2" type="ORF">EJA10_09120</name>
</gene>
<keyword evidence="2" id="KW-0808">Transferase</keyword>
<comment type="caution">
    <text evidence="2">The sequence shown here is derived from an EMBL/GenBank/DDBJ whole genome shotgun (WGS) entry which is preliminary data.</text>
</comment>
<evidence type="ECO:0000313" key="2">
    <source>
        <dbReference type="EMBL" id="RSD27519.1"/>
    </source>
</evidence>
<dbReference type="AlphaFoldDB" id="A0A427TT39"/>
<organism evidence="2 3">
    <name type="scientific">Mesobacillus subterraneus</name>
    <dbReference type="NCBI Taxonomy" id="285983"/>
    <lineage>
        <taxon>Bacteria</taxon>
        <taxon>Bacillati</taxon>
        <taxon>Bacillota</taxon>
        <taxon>Bacilli</taxon>
        <taxon>Bacillales</taxon>
        <taxon>Bacillaceae</taxon>
        <taxon>Mesobacillus</taxon>
    </lineage>
</organism>
<dbReference type="InterPro" id="IPR000182">
    <property type="entry name" value="GNAT_dom"/>
</dbReference>
<evidence type="ECO:0000259" key="1">
    <source>
        <dbReference type="PROSITE" id="PS51186"/>
    </source>
</evidence>
<evidence type="ECO:0000313" key="3">
    <source>
        <dbReference type="Proteomes" id="UP000279911"/>
    </source>
</evidence>
<dbReference type="RefSeq" id="WP_125479691.1">
    <property type="nucleotide sequence ID" value="NZ_RSFW01000011.1"/>
</dbReference>
<name>A0A427TT39_9BACI</name>
<protein>
    <submittedName>
        <fullName evidence="2">GNAT family N-acetyltransferase</fullName>
    </submittedName>
</protein>
<dbReference type="GO" id="GO:0016747">
    <property type="term" value="F:acyltransferase activity, transferring groups other than amino-acyl groups"/>
    <property type="evidence" value="ECO:0007669"/>
    <property type="project" value="InterPro"/>
</dbReference>
<dbReference type="CDD" id="cd04301">
    <property type="entry name" value="NAT_SF"/>
    <property type="match status" value="1"/>
</dbReference>
<dbReference type="Pfam" id="PF00583">
    <property type="entry name" value="Acetyltransf_1"/>
    <property type="match status" value="1"/>
</dbReference>
<reference evidence="3" key="1">
    <citation type="submission" date="2018-12" db="EMBL/GenBank/DDBJ databases">
        <title>Bacillus chawlae sp. nov., Bacillus glennii sp. nov., and Bacillus saganii sp. nov. Isolated from the Vehicle Assembly Building at Kennedy Space Center where the Viking Spacecraft were Assembled.</title>
        <authorList>
            <person name="Seuylemezian A."/>
            <person name="Vaishampayan P."/>
        </authorList>
    </citation>
    <scope>NUCLEOTIDE SEQUENCE [LARGE SCALE GENOMIC DNA]</scope>
    <source>
        <strain evidence="3">DSM 13966</strain>
    </source>
</reference>
<dbReference type="SUPFAM" id="SSF55729">
    <property type="entry name" value="Acyl-CoA N-acyltransferases (Nat)"/>
    <property type="match status" value="1"/>
</dbReference>
<proteinExistence type="predicted"/>
<dbReference type="InterPro" id="IPR016181">
    <property type="entry name" value="Acyl_CoA_acyltransferase"/>
</dbReference>